<dbReference type="InterPro" id="IPR026341">
    <property type="entry name" value="T9SS_type_B"/>
</dbReference>
<dbReference type="Proteomes" id="UP000192360">
    <property type="component" value="Unassembled WGS sequence"/>
</dbReference>
<dbReference type="RefSeq" id="WP_084061267.1">
    <property type="nucleotide sequence ID" value="NZ_FWXO01000002.1"/>
</dbReference>
<organism evidence="1 2">
    <name type="scientific">Cellulophaga tyrosinoxydans</name>
    <dbReference type="NCBI Taxonomy" id="504486"/>
    <lineage>
        <taxon>Bacteria</taxon>
        <taxon>Pseudomonadati</taxon>
        <taxon>Bacteroidota</taxon>
        <taxon>Flavobacteriia</taxon>
        <taxon>Flavobacteriales</taxon>
        <taxon>Flavobacteriaceae</taxon>
        <taxon>Cellulophaga</taxon>
    </lineage>
</organism>
<gene>
    <name evidence="1" type="ORF">SAMN05660703_1939</name>
</gene>
<dbReference type="Pfam" id="PF13573">
    <property type="entry name" value="SprB"/>
    <property type="match status" value="4"/>
</dbReference>
<name>A0A1W2AAV4_9FLAO</name>
<proteinExistence type="predicted"/>
<sequence>MLSKKSRQSCYFLVLVVFFLIITSVFSNTEIYKIIKVSSTELISSLEKRLPKVKSTQQKDAKITSNGNEVVFETPPFFATIVANADEIVTCTNDGATLARFNLCGNFDTRIIALDQAYSTYQWERLTTGSCPSFNIDLQCPTYTCAGSWVAAGSASTLTLDPNTIPSGTGAEFRVRVNGGSYYYIKVKKSTISQTYVKRDYICGVDGRIQITNLSSAYEYAINSGSGFGAWQGAIFDNLTPGTYIVKARLRNTPNTCEYPYEPIVIESREIDIDVTVNDAQCFGENGSIAVQVNDVPGPYKYTLLDSNGFPQEFTSFIASNTYNFAAVGFGTYSVQVETQQCKGDAANGIAAPRQDLDTSGNPIVIGDGLVALAASTEVNSSFGCANITNVDIIVRTSGGAGPYTFTVNGGATSSPSYTGQTTYSVSSAGDYNFLITDANGCTITASANVQELTPPVVSATGIDGTCTNGGAKINFNVTDAKGYNLSFRTLPTDPWVSSTQISVSDGTYNSLEVRYQQGSFSCTMILPSVTVTSDATVNGTVSKLSDQTCNVGGGTTGGSIQFGAASGGSGSGYQYSVDGVNFSGTQLFTGLAPGTYTPIVRDNSGCRLELTPIVINQVDPPTNLDFTQANINCALGTTDVQLTPTSNAAIANYSIISPSTVNNGANATFTGLSTSTTYTFRITDVNGCMYTESFTPVVISSIRARVKSGGDLRVCNGATDGSGAFIIDGFATNYTYQINAEPVSAPQNAAQVDLVSRGAGTYTITVTDVDTGCTDTASITIAQSTGITLAPTITAMSCSNSNIGRVVANTTGGWGSYRYTLVYPNGFTVGPTSNRTFGNLTMASTPTTPYRLTVVDAEGCTDTFEFQLTPLSSPTISIASANLCYEPVAGASVTVSATGGAPGYSYRINNGTYQASATFSNLSPGTHTVEVRDANSCTDTVSITINRQLRVSTSIETEIPCGGAPGEIRVNISNGYLSSATPKQYQVSSDNGVTFGPLSNFTANSFLYPVTVGGNYVFRVTDNQGCEAFSEPLDVQDPLNIAATADPIPASCGDPNSGGVRIIPDATSGVPPFQVDFGNTGTYTDQTVYTGLTAGATYNYTVRDARGCVTSGLSILIPTSPNAAPNATVSSTDASCSVSGTNAGTIEITNVTDGTPDFTYIVYNSFGIEILRVGPTANTVVSISDPLLVPGNYTVRTVDALGCSDVDSVTISQIDLTVVPDPVTPVCNVAGFTNTVTIVGGVGPNFLIRLASDPSAPVTPNLPPRRHTFNGLQLGVTYIVEVIDLGTGCVYFEEIAPQDGPTPLDIVATSPTAFCDDLGNGRTEFTVTEFVGPDLVIDLIDPLTGAVLQTHNAAGQTGGAGSTYSGVFDIAPGRYTIRVTDADTCTDATLIDVVLNMPNLDIISNIPANCNALGQLTVRGSGGAGGPYSYAFVPAGAPVDKDGTATPADPTDDFTSANTAVLPGSLAGIAYDIWVIDARGCTFNVSEDIILLQPPLPAPTVIVNNQCAASAASFAITVTMPGNIDTPNFTLNGESKFGIYNAVSDLWEASYTVGTPGNYTVSVVDANGCTGSGTAEVYEFLSGTGEFTAIPICNNPDGTITVTTNGGSGNFTFELQDNLGNAIGGVPTNNTGVFVNQSPGEYLVLVTDNLVNDGTGFCSFSVPVNLDLAVPPVIESEIVQDISCNGSNDGSITIILQAGTDVDQPIEFILRNTVTSAEVTRNNTGVFNGLAQGSYQVEVLTERNCSVLSSVITINEPAVFEISATSTPFTCEIGANRFSSSIITVNIDQVGTVGIGYQYSISGYENYQTSNTFEIIDNGSTQVITVYAIDGNGCRDEFTLPAIAPPSEVQSVLAVQSVLNCEDPETVRITVTGTNNFTVETTSAVAVADVTNSGSNQFVDIDLPVSGEYLFVVRDNVTGCLYPLPRHDVIDPINPIATITEAKPVQCFGDSNGELFINVINYTGVYEYTVYRSDDVTQSTPITTGTFDTANYPDAITGEDARITGLPGGNFYVRVRALAVPKCIDDSNVANIRTPNGPLAVPSIEIDNVTCDDNAGIIVATGQGGWDSSPYNYRLLREDSAGTITIGSVNYTEVYPYALANQFNGLSSGNYRVEIRDVELCENFFDITLNPIDPIIVGIREPQGLVCPDGNNAVLEAYDTTTGDAITATAGASGGVPGSGYKYQLLYLNSNNNTDVVSRSGLQDSPTFDGVTSGFISAGWYAIEVSSSFNCIGVSPAYYVVPPPPIDPKLVQVRAPGCGGAGQMRLSIENPEVGYTYEYRSVAANASDPFIPMTGTSVLIDGVQGFYQYDVRKVGGAGACTSLRSEGITLVDAQAIELVANLPDDISCATENDGRIESFSSGGVGNEMYTLYLGNPTPASSAYTAFNPDPAATIVRAAQTDGTFEGLPEGTYYIGVTSGISCGDVEGPLVITRPEAIVYRISTTNITCNGDNDGSITVEVLSGGEGLIQFAINPNYNEFFSDPANPGVYTFENLAAGSNYEILIQDEEGCGEFVTIQPITEPNVLTISDVVTQPEICLNAYDGEAQLTITGGTPFRDMVTFANYYETRIEGVGFPAVDPTDPNQGYVRNDDLLFTNLQGGESYQVYVRDANGCTTERSITIGLGVNLESTAIVEYGCDGIFPNSTVTIEMTDSSVRSELLFSLDVDDMSLASSSNTFGDLPAGDHIVYIYHSNGCMDQVSFTLDEYFPLTLSVSKTGPDEMTAIATGGYGNYEYSFQGVSQGSNNIFNLIMDANVVVRVTDERGCVALVTMPFNFDSMVEFPNFFTPNGDNMGDTWAPKNREYFPYIEVKIYDRYGRVVAILDQIRSWDGTYEGNELPTGDYWYVVNANDMDKQRYVGHFTLYR</sequence>
<accession>A0A1W2AAV4</accession>
<dbReference type="InterPro" id="IPR025667">
    <property type="entry name" value="SprB_repeat"/>
</dbReference>
<dbReference type="NCBIfam" id="TIGR04131">
    <property type="entry name" value="Bac_Flav_CTERM"/>
    <property type="match status" value="1"/>
</dbReference>
<dbReference type="Gene3D" id="2.60.40.740">
    <property type="match status" value="1"/>
</dbReference>
<keyword evidence="2" id="KW-1185">Reference proteome</keyword>
<reference evidence="2" key="1">
    <citation type="submission" date="2017-04" db="EMBL/GenBank/DDBJ databases">
        <authorList>
            <person name="Varghese N."/>
            <person name="Submissions S."/>
        </authorList>
    </citation>
    <scope>NUCLEOTIDE SEQUENCE [LARGE SCALE GENOMIC DNA]</scope>
    <source>
        <strain evidence="2">DSM 21164</strain>
    </source>
</reference>
<dbReference type="OrthoDB" id="607469at2"/>
<evidence type="ECO:0000313" key="2">
    <source>
        <dbReference type="Proteomes" id="UP000192360"/>
    </source>
</evidence>
<protein>
    <submittedName>
        <fullName evidence="1">Gliding motility-associated C-terminal domain-containing protein</fullName>
    </submittedName>
</protein>
<dbReference type="EMBL" id="FWXO01000002">
    <property type="protein sequence ID" value="SMC57796.1"/>
    <property type="molecule type" value="Genomic_DNA"/>
</dbReference>
<dbReference type="STRING" id="504486.SAMN05660703_1939"/>
<evidence type="ECO:0000313" key="1">
    <source>
        <dbReference type="EMBL" id="SMC57796.1"/>
    </source>
</evidence>
<dbReference type="Pfam" id="PF13585">
    <property type="entry name" value="CHU_C"/>
    <property type="match status" value="1"/>
</dbReference>